<sequence length="308" mass="35804">MELLQHYKGAVFFVDILGISALTNNNIALNHEDYRTWLNNNIPKFSNQFLGASILAEFRKLLLKLRKGNTSLKITQLSDCAFIWSEQIADVVVFCSKFMHQAVEKGILCRGGMAFGEIIETNQSHRLGRFILGDAVTQAAKLESRSKGCRVLINSDLPQELDKQSEDVSKRIFTLFQPFTNPLDFQVYDEFKWYLTPKLDYKNIVDLNFIDFDTRVKFTKNRLILANRLRCSPKFNWNSRSILGRAQLIASINFLSQNYTMGVLHNFGWVDVIDKRDEKVVEKMNKKLNEYPDYRKHIDEPFPEDWAE</sequence>
<evidence type="ECO:0000313" key="1">
    <source>
        <dbReference type="EMBL" id="EHQ03132.1"/>
    </source>
</evidence>
<accession>H2BXK8</accession>
<evidence type="ECO:0008006" key="3">
    <source>
        <dbReference type="Google" id="ProtNLM"/>
    </source>
</evidence>
<name>H2BXK8_GILLR</name>
<protein>
    <recommendedName>
        <fullName evidence="3">Guanylate cyclase domain-containing protein</fullName>
    </recommendedName>
</protein>
<dbReference type="InterPro" id="IPR029787">
    <property type="entry name" value="Nucleotide_cyclase"/>
</dbReference>
<dbReference type="SUPFAM" id="SSF55073">
    <property type="entry name" value="Nucleotide cyclase"/>
    <property type="match status" value="1"/>
</dbReference>
<dbReference type="STRING" id="865937.Gilli_2508"/>
<keyword evidence="2" id="KW-1185">Reference proteome</keyword>
<dbReference type="EMBL" id="JH594606">
    <property type="protein sequence ID" value="EHQ03132.1"/>
    <property type="molecule type" value="Genomic_DNA"/>
</dbReference>
<evidence type="ECO:0000313" key="2">
    <source>
        <dbReference type="Proteomes" id="UP000003844"/>
    </source>
</evidence>
<dbReference type="Gene3D" id="3.30.70.1230">
    <property type="entry name" value="Nucleotide cyclase"/>
    <property type="match status" value="1"/>
</dbReference>
<dbReference type="RefSeq" id="WP_006989440.1">
    <property type="nucleotide sequence ID" value="NZ_JH594606.1"/>
</dbReference>
<dbReference type="AlphaFoldDB" id="H2BXK8"/>
<proteinExistence type="predicted"/>
<dbReference type="HOGENOM" id="CLU_908095_0_0_10"/>
<gene>
    <name evidence="1" type="ORF">Gilli_2508</name>
</gene>
<organism evidence="1 2">
    <name type="scientific">Gillisia limnaea (strain DSM 15749 / LMG 21470 / R-8282)</name>
    <dbReference type="NCBI Taxonomy" id="865937"/>
    <lineage>
        <taxon>Bacteria</taxon>
        <taxon>Pseudomonadati</taxon>
        <taxon>Bacteroidota</taxon>
        <taxon>Flavobacteriia</taxon>
        <taxon>Flavobacteriales</taxon>
        <taxon>Flavobacteriaceae</taxon>
        <taxon>Gillisia</taxon>
    </lineage>
</organism>
<dbReference type="eggNOG" id="ENOG5033QBE">
    <property type="taxonomic scope" value="Bacteria"/>
</dbReference>
<reference evidence="2" key="1">
    <citation type="journal article" date="2012" name="Stand. Genomic Sci.">
        <title>Genome sequence of the Antarctic rhodopsins-containing flavobacterium Gillisia limnaea type strain (R-8282(T)).</title>
        <authorList>
            <person name="Riedel T."/>
            <person name="Held B."/>
            <person name="Nolan M."/>
            <person name="Lucas S."/>
            <person name="Lapidus A."/>
            <person name="Tice H."/>
            <person name="Del Rio T.G."/>
            <person name="Cheng J.F."/>
            <person name="Han C."/>
            <person name="Tapia R."/>
            <person name="Goodwin L.A."/>
            <person name="Pitluck S."/>
            <person name="Liolios K."/>
            <person name="Mavromatis K."/>
            <person name="Pagani I."/>
            <person name="Ivanova N."/>
            <person name="Mikhailova N."/>
            <person name="Pati A."/>
            <person name="Chen A."/>
            <person name="Palaniappan K."/>
            <person name="Land M."/>
            <person name="Rohde M."/>
            <person name="Tindall B.J."/>
            <person name="Detter J.C."/>
            <person name="Goker M."/>
            <person name="Bristow J."/>
            <person name="Eisen J.A."/>
            <person name="Markowitz V."/>
            <person name="Hugenholtz P."/>
            <person name="Kyrpides N.C."/>
            <person name="Klenk H.P."/>
            <person name="Woyke T."/>
        </authorList>
    </citation>
    <scope>NUCLEOTIDE SEQUENCE [LARGE SCALE GENOMIC DNA]</scope>
    <source>
        <strain evidence="2">DSM 15749 / LMG 21470 / R-8282</strain>
    </source>
</reference>
<dbReference type="OrthoDB" id="8480955at2"/>
<dbReference type="Proteomes" id="UP000003844">
    <property type="component" value="Unassembled WGS sequence"/>
</dbReference>